<evidence type="ECO:0000313" key="1">
    <source>
        <dbReference type="EMBL" id="MBA2174587.1"/>
    </source>
</evidence>
<dbReference type="EMBL" id="JACEFG010000001">
    <property type="protein sequence ID" value="MBA2174587.1"/>
    <property type="molecule type" value="Genomic_DNA"/>
</dbReference>
<proteinExistence type="predicted"/>
<dbReference type="RefSeq" id="WP_181471576.1">
    <property type="nucleotide sequence ID" value="NZ_JACEFG010000001.1"/>
</dbReference>
<dbReference type="Proteomes" id="UP000571017">
    <property type="component" value="Unassembled WGS sequence"/>
</dbReference>
<name>A0A838CR88_9BACI</name>
<organism evidence="1 2">
    <name type="scientific">Halobacillus locisalis</name>
    <dbReference type="NCBI Taxonomy" id="220753"/>
    <lineage>
        <taxon>Bacteria</taxon>
        <taxon>Bacillati</taxon>
        <taxon>Bacillota</taxon>
        <taxon>Bacilli</taxon>
        <taxon>Bacillales</taxon>
        <taxon>Bacillaceae</taxon>
        <taxon>Halobacillus</taxon>
    </lineage>
</organism>
<reference evidence="1 2" key="1">
    <citation type="journal article" date="2004" name="Extremophiles">
        <title>Halobacillus locisalis sp. nov., a halophilic bacterium isolated from a marine solar saltern of the Yellow Sea in Korea.</title>
        <authorList>
            <person name="Yoon J.H."/>
            <person name="Kang K.H."/>
            <person name="Oh T.K."/>
            <person name="Park Y.H."/>
        </authorList>
    </citation>
    <scope>NUCLEOTIDE SEQUENCE [LARGE SCALE GENOMIC DNA]</scope>
    <source>
        <strain evidence="1 2">KCTC 3788</strain>
    </source>
</reference>
<dbReference type="AlphaFoldDB" id="A0A838CR88"/>
<accession>A0A838CR88</accession>
<keyword evidence="2" id="KW-1185">Reference proteome</keyword>
<protein>
    <submittedName>
        <fullName evidence="1">Uncharacterized protein</fullName>
    </submittedName>
</protein>
<evidence type="ECO:0000313" key="2">
    <source>
        <dbReference type="Proteomes" id="UP000571017"/>
    </source>
</evidence>
<gene>
    <name evidence="1" type="ORF">H0266_06650</name>
</gene>
<sequence length="78" mass="8957">MSECGLCNGWVEDNKPCPRCKGTMYDRGRVTDFLDEYSPYLDLDYTDLVDGELNSSVTEECVHYFVCEECGFHDIQAK</sequence>
<comment type="caution">
    <text evidence="1">The sequence shown here is derived from an EMBL/GenBank/DDBJ whole genome shotgun (WGS) entry which is preliminary data.</text>
</comment>